<protein>
    <recommendedName>
        <fullName evidence="9">Amine oxidase</fullName>
        <ecNumber evidence="9">1.4.3.-</ecNumber>
    </recommendedName>
</protein>
<keyword evidence="12" id="KW-1185">Reference proteome</keyword>
<evidence type="ECO:0000256" key="8">
    <source>
        <dbReference type="PIRSR" id="PIRSR600269-51"/>
    </source>
</evidence>
<dbReference type="RefSeq" id="XP_040786250.1">
    <property type="nucleotide sequence ID" value="XM_040928972.1"/>
</dbReference>
<dbReference type="PANTHER" id="PTHR10638:SF91">
    <property type="entry name" value="AMINE OXIDASE"/>
    <property type="match status" value="1"/>
</dbReference>
<comment type="cofactor">
    <cofactor evidence="1">
        <name>Cu cation</name>
        <dbReference type="ChEBI" id="CHEBI:23378"/>
    </cofactor>
</comment>
<reference evidence="11" key="1">
    <citation type="submission" date="2020-01" db="EMBL/GenBank/DDBJ databases">
        <authorList>
            <consortium name="DOE Joint Genome Institute"/>
            <person name="Haridas S."/>
            <person name="Albert R."/>
            <person name="Binder M."/>
            <person name="Bloem J."/>
            <person name="Labutti K."/>
            <person name="Salamov A."/>
            <person name="Andreopoulos B."/>
            <person name="Baker S.E."/>
            <person name="Barry K."/>
            <person name="Bills G."/>
            <person name="Bluhm B.H."/>
            <person name="Cannon C."/>
            <person name="Castanera R."/>
            <person name="Culley D.E."/>
            <person name="Daum C."/>
            <person name="Ezra D."/>
            <person name="Gonzalez J.B."/>
            <person name="Henrissat B."/>
            <person name="Kuo A."/>
            <person name="Liang C."/>
            <person name="Lipzen A."/>
            <person name="Lutzoni F."/>
            <person name="Magnuson J."/>
            <person name="Mondo S."/>
            <person name="Nolan M."/>
            <person name="Ohm R."/>
            <person name="Pangilinan J."/>
            <person name="Park H.-J."/>
            <person name="Ramirez L."/>
            <person name="Alfaro M."/>
            <person name="Sun H."/>
            <person name="Tritt A."/>
            <person name="Yoshinaga Y."/>
            <person name="Zwiers L.-H."/>
            <person name="Turgeon B.G."/>
            <person name="Goodwin S.B."/>
            <person name="Spatafora J.W."/>
            <person name="Crous P.W."/>
            <person name="Grigoriev I.V."/>
        </authorList>
    </citation>
    <scope>NUCLEOTIDE SEQUENCE</scope>
    <source>
        <strain evidence="11">CBS 394.84</strain>
    </source>
</reference>
<dbReference type="PROSITE" id="PS01164">
    <property type="entry name" value="COPPER_AMINE_OXID_1"/>
    <property type="match status" value="1"/>
</dbReference>
<dbReference type="GO" id="GO:0009308">
    <property type="term" value="P:amine metabolic process"/>
    <property type="evidence" value="ECO:0007669"/>
    <property type="project" value="UniProtKB-UniRule"/>
</dbReference>
<dbReference type="GO" id="GO:0008131">
    <property type="term" value="F:primary methylamine oxidase activity"/>
    <property type="evidence" value="ECO:0007669"/>
    <property type="project" value="InterPro"/>
</dbReference>
<dbReference type="InterPro" id="IPR036460">
    <property type="entry name" value="Cu_amine_oxidase_C_sf"/>
</dbReference>
<evidence type="ECO:0000256" key="9">
    <source>
        <dbReference type="RuleBase" id="RU000672"/>
    </source>
</evidence>
<organism evidence="11 12">
    <name type="scientific">Cucurbitaria berberidis CBS 394.84</name>
    <dbReference type="NCBI Taxonomy" id="1168544"/>
    <lineage>
        <taxon>Eukaryota</taxon>
        <taxon>Fungi</taxon>
        <taxon>Dikarya</taxon>
        <taxon>Ascomycota</taxon>
        <taxon>Pezizomycotina</taxon>
        <taxon>Dothideomycetes</taxon>
        <taxon>Pleosporomycetidae</taxon>
        <taxon>Pleosporales</taxon>
        <taxon>Pleosporineae</taxon>
        <taxon>Cucurbitariaceae</taxon>
        <taxon>Cucurbitaria</taxon>
    </lineage>
</organism>
<name>A0A9P4GE32_9PLEO</name>
<dbReference type="GO" id="GO:0048038">
    <property type="term" value="F:quinone binding"/>
    <property type="evidence" value="ECO:0007669"/>
    <property type="project" value="InterPro"/>
</dbReference>
<evidence type="ECO:0000259" key="10">
    <source>
        <dbReference type="Pfam" id="PF01179"/>
    </source>
</evidence>
<dbReference type="InterPro" id="IPR049948">
    <property type="entry name" value="Cu_Am_ox_TPQ-bd"/>
</dbReference>
<dbReference type="InterPro" id="IPR015798">
    <property type="entry name" value="Cu_amine_oxidase_C"/>
</dbReference>
<evidence type="ECO:0000313" key="12">
    <source>
        <dbReference type="Proteomes" id="UP000800039"/>
    </source>
</evidence>
<comment type="similarity">
    <text evidence="2 9">Belongs to the copper/topaquinone oxidase family.</text>
</comment>
<dbReference type="OrthoDB" id="5379943at2759"/>
<accession>A0A9P4GE32</accession>
<feature type="domain" description="Copper amine oxidase catalytic" evidence="10">
    <location>
        <begin position="247"/>
        <end position="649"/>
    </location>
</feature>
<feature type="modified residue" description="2',4',5'-topaquinone" evidence="8">
    <location>
        <position position="405"/>
    </location>
</feature>
<sequence length="681" mass="77027">MATNKSASVKAHPFLTLQPQEVFATAEIIRKVHSEKTVIFRIVAIKEPNRAEAVKYLEAERKKLPLPTVPRRTYVTYQFQGQVDAWEDIVDLDTGSVVESKKLPPGVHPAASQDDMRDVQELVMTDELVLKEIERLKLPAGSKVVPEAWPYGKESRDVDVKQYQIWFFLGSLDEKNLAHPSSNHFAHPLDFSAVVDDLTRKVIRIDRLPMGVGLNSYSTNDEPYQPQTDAEYATELQPSIRKDLKPIHISQPEGVSFTVENDQVINWQKWRFHLDFNWREGTVLRDVTYDGRPVFYRLSLAEMTVPYADPRPPFHRKCAYDLGEGGAGNTANNLALGCDCLGAIRYFTRWVSDAQGRPEVRENCICMHEVDAGIGWKHTNYRNGRAEVTRNRELVIQTIMTISNYEYILIWTLDTAAAIHYEIRATGIMSVVPMRQGVEHDLDYGIMVAPGVMAPSHQHIFSLRLDPAIDGYDDSVIQYEDSVRRPFEPKTNPFGVAYGIEVNPVKHSSFIDLDASRNRIVKFVNDKKTNKVTGKPPGYGIHVPVTQLQLSHPSSTNHRRAGFSDHHYYFTKQSENELYPSGDYPWQSFGGDGVRQWAQRDVELGNAGVAWCNFGFTHNPRPEDWPVMPCEVFRVAIKPSNFFTQNPALDMPASTQVVNKSTLVTGDDQSECCSRSNGVAS</sequence>
<dbReference type="Gene3D" id="3.10.450.40">
    <property type="match status" value="2"/>
</dbReference>
<evidence type="ECO:0000256" key="2">
    <source>
        <dbReference type="ARBA" id="ARBA00007983"/>
    </source>
</evidence>
<dbReference type="InterPro" id="IPR016182">
    <property type="entry name" value="Cu_amine_oxidase_N-reg"/>
</dbReference>
<dbReference type="EMBL" id="ML976617">
    <property type="protein sequence ID" value="KAF1843687.1"/>
    <property type="molecule type" value="Genomic_DNA"/>
</dbReference>
<dbReference type="SUPFAM" id="SSF49998">
    <property type="entry name" value="Amine oxidase catalytic domain"/>
    <property type="match status" value="1"/>
</dbReference>
<feature type="active site" description="Schiff-base intermediate with substrate; via topaquinone" evidence="7">
    <location>
        <position position="405"/>
    </location>
</feature>
<evidence type="ECO:0000256" key="6">
    <source>
        <dbReference type="ARBA" id="ARBA00023008"/>
    </source>
</evidence>
<dbReference type="InterPro" id="IPR000269">
    <property type="entry name" value="Cu_amine_oxidase"/>
</dbReference>
<evidence type="ECO:0000256" key="1">
    <source>
        <dbReference type="ARBA" id="ARBA00001935"/>
    </source>
</evidence>
<dbReference type="Proteomes" id="UP000800039">
    <property type="component" value="Unassembled WGS sequence"/>
</dbReference>
<proteinExistence type="inferred from homology"/>
<dbReference type="Gene3D" id="2.70.98.20">
    <property type="entry name" value="Copper amine oxidase, catalytic domain"/>
    <property type="match status" value="1"/>
</dbReference>
<evidence type="ECO:0000256" key="5">
    <source>
        <dbReference type="ARBA" id="ARBA00023002"/>
    </source>
</evidence>
<comment type="caution">
    <text evidence="11">The sequence shown here is derived from an EMBL/GenBank/DDBJ whole genome shotgun (WGS) entry which is preliminary data.</text>
</comment>
<evidence type="ECO:0000256" key="3">
    <source>
        <dbReference type="ARBA" id="ARBA00022723"/>
    </source>
</evidence>
<dbReference type="SUPFAM" id="SSF54416">
    <property type="entry name" value="Amine oxidase N-terminal region"/>
    <property type="match status" value="2"/>
</dbReference>
<dbReference type="GO" id="GO:0005507">
    <property type="term" value="F:copper ion binding"/>
    <property type="evidence" value="ECO:0007669"/>
    <property type="project" value="InterPro"/>
</dbReference>
<keyword evidence="5 9" id="KW-0560">Oxidoreductase</keyword>
<evidence type="ECO:0000256" key="7">
    <source>
        <dbReference type="PIRSR" id="PIRSR600269-50"/>
    </source>
</evidence>
<dbReference type="AlphaFoldDB" id="A0A9P4GE32"/>
<dbReference type="PANTHER" id="PTHR10638">
    <property type="entry name" value="COPPER AMINE OXIDASE"/>
    <property type="match status" value="1"/>
</dbReference>
<dbReference type="EC" id="1.4.3.-" evidence="9"/>
<keyword evidence="3 9" id="KW-0479">Metal-binding</keyword>
<dbReference type="Pfam" id="PF01179">
    <property type="entry name" value="Cu_amine_oxid"/>
    <property type="match status" value="1"/>
</dbReference>
<comment type="cofactor">
    <cofactor evidence="9">
        <name>Cu cation</name>
        <dbReference type="ChEBI" id="CHEBI:23378"/>
    </cofactor>
    <text evidence="9">Contains 1 topaquinone per subunit.</text>
</comment>
<evidence type="ECO:0000256" key="4">
    <source>
        <dbReference type="ARBA" id="ARBA00022772"/>
    </source>
</evidence>
<evidence type="ECO:0000313" key="11">
    <source>
        <dbReference type="EMBL" id="KAF1843687.1"/>
    </source>
</evidence>
<gene>
    <name evidence="11" type="ORF">K460DRAFT_287505</name>
</gene>
<dbReference type="GeneID" id="63846224"/>
<keyword evidence="6 9" id="KW-0186">Copper</keyword>
<comment type="PTM">
    <text evidence="8 9">Topaquinone (TPQ) is generated by copper-dependent autoxidation of a specific tyrosyl residue.</text>
</comment>
<keyword evidence="4 7" id="KW-0801">TPQ</keyword>
<feature type="active site" description="Proton acceptor" evidence="7">
    <location>
        <position position="321"/>
    </location>
</feature>